<dbReference type="AlphaFoldDB" id="A0A518AQY9"/>
<accession>A0A518AQY9</accession>
<proteinExistence type="predicted"/>
<evidence type="ECO:0000256" key="1">
    <source>
        <dbReference type="SAM" id="Phobius"/>
    </source>
</evidence>
<keyword evidence="1" id="KW-1133">Transmembrane helix</keyword>
<dbReference type="KEGG" id="amuc:Pan181_33400"/>
<name>A0A518AQY9_9BACT</name>
<evidence type="ECO:0008006" key="4">
    <source>
        <dbReference type="Google" id="ProtNLM"/>
    </source>
</evidence>
<reference evidence="2 3" key="1">
    <citation type="submission" date="2019-02" db="EMBL/GenBank/DDBJ databases">
        <title>Deep-cultivation of Planctomycetes and their phenomic and genomic characterization uncovers novel biology.</title>
        <authorList>
            <person name="Wiegand S."/>
            <person name="Jogler M."/>
            <person name="Boedeker C."/>
            <person name="Pinto D."/>
            <person name="Vollmers J."/>
            <person name="Rivas-Marin E."/>
            <person name="Kohn T."/>
            <person name="Peeters S.H."/>
            <person name="Heuer A."/>
            <person name="Rast P."/>
            <person name="Oberbeckmann S."/>
            <person name="Bunk B."/>
            <person name="Jeske O."/>
            <person name="Meyerdierks A."/>
            <person name="Storesund J.E."/>
            <person name="Kallscheuer N."/>
            <person name="Luecker S."/>
            <person name="Lage O.M."/>
            <person name="Pohl T."/>
            <person name="Merkel B.J."/>
            <person name="Hornburger P."/>
            <person name="Mueller R.-W."/>
            <person name="Bruemmer F."/>
            <person name="Labrenz M."/>
            <person name="Spormann A.M."/>
            <person name="Op den Camp H."/>
            <person name="Overmann J."/>
            <person name="Amann R."/>
            <person name="Jetten M.S.M."/>
            <person name="Mascher T."/>
            <person name="Medema M.H."/>
            <person name="Devos D.P."/>
            <person name="Kaster A.-K."/>
            <person name="Ovreas L."/>
            <person name="Rohde M."/>
            <person name="Galperin M.Y."/>
            <person name="Jogler C."/>
        </authorList>
    </citation>
    <scope>NUCLEOTIDE SEQUENCE [LARGE SCALE GENOMIC DNA]</scope>
    <source>
        <strain evidence="2 3">Pan181</strain>
    </source>
</reference>
<feature type="transmembrane region" description="Helical" evidence="1">
    <location>
        <begin position="20"/>
        <end position="39"/>
    </location>
</feature>
<evidence type="ECO:0000313" key="2">
    <source>
        <dbReference type="EMBL" id="QDU57126.1"/>
    </source>
</evidence>
<gene>
    <name evidence="2" type="ORF">Pan181_33400</name>
</gene>
<dbReference type="Proteomes" id="UP000315750">
    <property type="component" value="Chromosome"/>
</dbReference>
<evidence type="ECO:0000313" key="3">
    <source>
        <dbReference type="Proteomes" id="UP000315750"/>
    </source>
</evidence>
<dbReference type="EMBL" id="CP036278">
    <property type="protein sequence ID" value="QDU57126.1"/>
    <property type="molecule type" value="Genomic_DNA"/>
</dbReference>
<dbReference type="OrthoDB" id="290590at2"/>
<dbReference type="RefSeq" id="WP_145248083.1">
    <property type="nucleotide sequence ID" value="NZ_CP036278.1"/>
</dbReference>
<keyword evidence="1" id="KW-0472">Membrane</keyword>
<sequence>MIHLYDNQRKRRRHDQRGMALLLCLFVVFIVSSLILNVITTETLQYSVARNVHDYQRAIYLANAGVHHVCAELEADNAWRGTVTDGSYPANNTYSATASDGTDGDVDIVSTGVSGNVTRTVEATVEL</sequence>
<organism evidence="2 3">
    <name type="scientific">Aeoliella mucimassa</name>
    <dbReference type="NCBI Taxonomy" id="2527972"/>
    <lineage>
        <taxon>Bacteria</taxon>
        <taxon>Pseudomonadati</taxon>
        <taxon>Planctomycetota</taxon>
        <taxon>Planctomycetia</taxon>
        <taxon>Pirellulales</taxon>
        <taxon>Lacipirellulaceae</taxon>
        <taxon>Aeoliella</taxon>
    </lineage>
</organism>
<keyword evidence="1" id="KW-0812">Transmembrane</keyword>
<keyword evidence="3" id="KW-1185">Reference proteome</keyword>
<protein>
    <recommendedName>
        <fullName evidence="4">Type 4 fimbrial biogenesis protein PilX N-terminal domain-containing protein</fullName>
    </recommendedName>
</protein>